<dbReference type="Pfam" id="PF13458">
    <property type="entry name" value="Peripla_BP_6"/>
    <property type="match status" value="1"/>
</dbReference>
<dbReference type="AlphaFoldDB" id="A0A7W4VRU9"/>
<sequence>MRKKIPTLLTCSALLALSACGLGSSGSDGGSDDTITIGTLFSVSGSGANLGDKMRKGAALAVKQVNADGGIDGRTIDWVFYDPAGDTSTAVQQTNRMLDSDGVELVVGGGGSSGIALAMDPITSSRGVAFIATEGARQIVEPAEDHPLTFKTTFNDTVMVEKLIEFWQANDITRVAFMPDTSSFGQSAQEELERLAPEAGIEVSTAAFDPAANDLTPQVKRLAGNDPQAYLAWTITPAGVTFLKNVRSVLGDDVMVMHGFGFVDERYMTQAGAASKGTLLVSPKLPVWDEIDKSDEQQPVMEDFAAAYADEYDGEQPNVYAGQAYDAMMVAVEALRATGGDPDGEKVADAIEALGTHVGVTGAFKFTADDHSGLSVDDVAVIRWDGSRFMPAK</sequence>
<evidence type="ECO:0000256" key="3">
    <source>
        <dbReference type="ARBA" id="ARBA00022729"/>
    </source>
</evidence>
<gene>
    <name evidence="7" type="ORF">FHU40_000432</name>
</gene>
<feature type="signal peptide" evidence="5">
    <location>
        <begin position="1"/>
        <end position="21"/>
    </location>
</feature>
<keyword evidence="2" id="KW-0813">Transport</keyword>
<keyword evidence="8" id="KW-1185">Reference proteome</keyword>
<feature type="chain" id="PRO_5038969497" evidence="5">
    <location>
        <begin position="22"/>
        <end position="393"/>
    </location>
</feature>
<dbReference type="InterPro" id="IPR000709">
    <property type="entry name" value="Leu_Ile_Val-bd"/>
</dbReference>
<feature type="domain" description="Leucine-binding protein" evidence="6">
    <location>
        <begin position="34"/>
        <end position="385"/>
    </location>
</feature>
<keyword evidence="3 5" id="KW-0732">Signal</keyword>
<dbReference type="InterPro" id="IPR051010">
    <property type="entry name" value="BCAA_transport"/>
</dbReference>
<dbReference type="PANTHER" id="PTHR30483">
    <property type="entry name" value="LEUCINE-SPECIFIC-BINDING PROTEIN"/>
    <property type="match status" value="1"/>
</dbReference>
<dbReference type="RefSeq" id="WP_183590638.1">
    <property type="nucleotide sequence ID" value="NZ_JACHWR010000001.1"/>
</dbReference>
<dbReference type="SUPFAM" id="SSF53822">
    <property type="entry name" value="Periplasmic binding protein-like I"/>
    <property type="match status" value="1"/>
</dbReference>
<keyword evidence="4" id="KW-0029">Amino-acid transport</keyword>
<name>A0A7W4VRU9_9ACTN</name>
<proteinExistence type="inferred from homology"/>
<dbReference type="PANTHER" id="PTHR30483:SF38">
    <property type="entry name" value="BLR7848 PROTEIN"/>
    <property type="match status" value="1"/>
</dbReference>
<evidence type="ECO:0000256" key="2">
    <source>
        <dbReference type="ARBA" id="ARBA00022448"/>
    </source>
</evidence>
<evidence type="ECO:0000256" key="1">
    <source>
        <dbReference type="ARBA" id="ARBA00010062"/>
    </source>
</evidence>
<evidence type="ECO:0000256" key="5">
    <source>
        <dbReference type="SAM" id="SignalP"/>
    </source>
</evidence>
<comment type="caution">
    <text evidence="7">The sequence shown here is derived from an EMBL/GenBank/DDBJ whole genome shotgun (WGS) entry which is preliminary data.</text>
</comment>
<dbReference type="InterPro" id="IPR028082">
    <property type="entry name" value="Peripla_BP_I"/>
</dbReference>
<accession>A0A7W4VRU9</accession>
<dbReference type="EMBL" id="JACHWR010000001">
    <property type="protein sequence ID" value="MBB3040631.1"/>
    <property type="molecule type" value="Genomic_DNA"/>
</dbReference>
<evidence type="ECO:0000259" key="6">
    <source>
        <dbReference type="Pfam" id="PF13458"/>
    </source>
</evidence>
<evidence type="ECO:0000313" key="8">
    <source>
        <dbReference type="Proteomes" id="UP000589626"/>
    </source>
</evidence>
<comment type="similarity">
    <text evidence="1">Belongs to the leucine-binding protein family.</text>
</comment>
<protein>
    <submittedName>
        <fullName evidence="7">Branched-chain amino acid transport system substrate-binding protein</fullName>
    </submittedName>
</protein>
<evidence type="ECO:0000256" key="4">
    <source>
        <dbReference type="ARBA" id="ARBA00022970"/>
    </source>
</evidence>
<dbReference type="PROSITE" id="PS51257">
    <property type="entry name" value="PROKAR_LIPOPROTEIN"/>
    <property type="match status" value="1"/>
</dbReference>
<evidence type="ECO:0000313" key="7">
    <source>
        <dbReference type="EMBL" id="MBB3040631.1"/>
    </source>
</evidence>
<dbReference type="PRINTS" id="PR00337">
    <property type="entry name" value="LEUILEVALBP"/>
</dbReference>
<dbReference type="CDD" id="cd06333">
    <property type="entry name" value="PBP1_ABC_RPA1789-like"/>
    <property type="match status" value="1"/>
</dbReference>
<organism evidence="7 8">
    <name type="scientific">Nocardioides soli</name>
    <dbReference type="NCBI Taxonomy" id="1036020"/>
    <lineage>
        <taxon>Bacteria</taxon>
        <taxon>Bacillati</taxon>
        <taxon>Actinomycetota</taxon>
        <taxon>Actinomycetes</taxon>
        <taxon>Propionibacteriales</taxon>
        <taxon>Nocardioidaceae</taxon>
        <taxon>Nocardioides</taxon>
    </lineage>
</organism>
<dbReference type="Proteomes" id="UP000589626">
    <property type="component" value="Unassembled WGS sequence"/>
</dbReference>
<reference evidence="7 8" key="1">
    <citation type="submission" date="2020-08" db="EMBL/GenBank/DDBJ databases">
        <title>Sequencing the genomes of 1000 actinobacteria strains.</title>
        <authorList>
            <person name="Klenk H.-P."/>
        </authorList>
    </citation>
    <scope>NUCLEOTIDE SEQUENCE [LARGE SCALE GENOMIC DNA]</scope>
    <source>
        <strain evidence="7 8">DSM 105498</strain>
    </source>
</reference>
<dbReference type="InterPro" id="IPR028081">
    <property type="entry name" value="Leu-bd"/>
</dbReference>
<dbReference type="Gene3D" id="3.40.50.2300">
    <property type="match status" value="2"/>
</dbReference>
<dbReference type="GO" id="GO:0006865">
    <property type="term" value="P:amino acid transport"/>
    <property type="evidence" value="ECO:0007669"/>
    <property type="project" value="UniProtKB-KW"/>
</dbReference>